<accession>A0ACA9N1H6</accession>
<protein>
    <submittedName>
        <fullName evidence="1">14849_t:CDS:1</fullName>
    </submittedName>
</protein>
<comment type="caution">
    <text evidence="1">The sequence shown here is derived from an EMBL/GenBank/DDBJ whole genome shotgun (WGS) entry which is preliminary data.</text>
</comment>
<gene>
    <name evidence="1" type="ORF">ACOLOM_LOCUS7363</name>
</gene>
<evidence type="ECO:0000313" key="1">
    <source>
        <dbReference type="EMBL" id="CAG8622034.1"/>
    </source>
</evidence>
<sequence length="169" mass="18919">MWSVGCIFAEMLGGKPLFKGRDYVDQLNQILGILGTPDEETLRRVGSERAQIYIRSLQKMPKKTFSQLYPKANPLALDLLEKLLKFDPATRITVEQALAHPYLAAYHDEEDEVGISMALSAPDRDAINQSQQQNNRNSMHEYGAASQHAIVPSEDMEVDELEKELGGMA</sequence>
<keyword evidence="2" id="KW-1185">Reference proteome</keyword>
<dbReference type="Proteomes" id="UP000789525">
    <property type="component" value="Unassembled WGS sequence"/>
</dbReference>
<organism evidence="1 2">
    <name type="scientific">Acaulospora colombiana</name>
    <dbReference type="NCBI Taxonomy" id="27376"/>
    <lineage>
        <taxon>Eukaryota</taxon>
        <taxon>Fungi</taxon>
        <taxon>Fungi incertae sedis</taxon>
        <taxon>Mucoromycota</taxon>
        <taxon>Glomeromycotina</taxon>
        <taxon>Glomeromycetes</taxon>
        <taxon>Diversisporales</taxon>
        <taxon>Acaulosporaceae</taxon>
        <taxon>Acaulospora</taxon>
    </lineage>
</organism>
<dbReference type="EMBL" id="CAJVPT010016855">
    <property type="protein sequence ID" value="CAG8622034.1"/>
    <property type="molecule type" value="Genomic_DNA"/>
</dbReference>
<reference evidence="1" key="1">
    <citation type="submission" date="2021-06" db="EMBL/GenBank/DDBJ databases">
        <authorList>
            <person name="Kallberg Y."/>
            <person name="Tangrot J."/>
            <person name="Rosling A."/>
        </authorList>
    </citation>
    <scope>NUCLEOTIDE SEQUENCE</scope>
    <source>
        <strain evidence="1">CL356</strain>
    </source>
</reference>
<evidence type="ECO:0000313" key="2">
    <source>
        <dbReference type="Proteomes" id="UP000789525"/>
    </source>
</evidence>
<name>A0ACA9N1H6_9GLOM</name>
<proteinExistence type="predicted"/>